<sequence length="152" mass="15930">MALDPLLPPPASAGTVTEARATRAVSKLRAPPSLHGSVPFHVTMVRQPLSEAAHPRGSAPHFRQGLGDIAMHLFAAFPDILTGGCGQHAWGRGIHGALDLGPLPPCHPVLALPGAYRLEEDVLWRGFSKLILGGVGGDPLSQVPQLGFEPIP</sequence>
<comment type="caution">
    <text evidence="1">The sequence shown here is derived from an EMBL/GenBank/DDBJ whole genome shotgun (WGS) entry which is preliminary data.</text>
</comment>
<evidence type="ECO:0000313" key="2">
    <source>
        <dbReference type="Proteomes" id="UP000335636"/>
    </source>
</evidence>
<dbReference type="EMBL" id="CABDUW010000035">
    <property type="protein sequence ID" value="VTJ54030.1"/>
    <property type="molecule type" value="Genomic_DNA"/>
</dbReference>
<keyword evidence="2" id="KW-1185">Reference proteome</keyword>
<dbReference type="Proteomes" id="UP000335636">
    <property type="component" value="Unassembled WGS sequence"/>
</dbReference>
<reference evidence="1" key="1">
    <citation type="submission" date="2019-04" db="EMBL/GenBank/DDBJ databases">
        <authorList>
            <person name="Alioto T."/>
            <person name="Alioto T."/>
        </authorList>
    </citation>
    <scope>NUCLEOTIDE SEQUENCE [LARGE SCALE GENOMIC DNA]</scope>
</reference>
<evidence type="ECO:0000313" key="1">
    <source>
        <dbReference type="EMBL" id="VTJ54030.1"/>
    </source>
</evidence>
<protein>
    <submittedName>
        <fullName evidence="1">Uncharacterized protein</fullName>
    </submittedName>
</protein>
<dbReference type="AlphaFoldDB" id="A0A5E4AAJ4"/>
<gene>
    <name evidence="1" type="ORF">MONAX_5E025813</name>
</gene>
<accession>A0A5E4AAJ4</accession>
<proteinExistence type="predicted"/>
<name>A0A5E4AAJ4_MARMO</name>
<organism evidence="1 2">
    <name type="scientific">Marmota monax</name>
    <name type="common">Woodchuck</name>
    <dbReference type="NCBI Taxonomy" id="9995"/>
    <lineage>
        <taxon>Eukaryota</taxon>
        <taxon>Metazoa</taxon>
        <taxon>Chordata</taxon>
        <taxon>Craniata</taxon>
        <taxon>Vertebrata</taxon>
        <taxon>Euteleostomi</taxon>
        <taxon>Mammalia</taxon>
        <taxon>Eutheria</taxon>
        <taxon>Euarchontoglires</taxon>
        <taxon>Glires</taxon>
        <taxon>Rodentia</taxon>
        <taxon>Sciuromorpha</taxon>
        <taxon>Sciuridae</taxon>
        <taxon>Xerinae</taxon>
        <taxon>Marmotini</taxon>
        <taxon>Marmota</taxon>
    </lineage>
</organism>